<dbReference type="InterPro" id="IPR001206">
    <property type="entry name" value="Diacylglycerol_kinase_cat_dom"/>
</dbReference>
<dbReference type="FunFam" id="1.10.150.50:FF:000021">
    <property type="entry name" value="Diacylglycerol kinase"/>
    <property type="match status" value="1"/>
</dbReference>
<dbReference type="GO" id="GO:0005737">
    <property type="term" value="C:cytoplasm"/>
    <property type="evidence" value="ECO:0007669"/>
    <property type="project" value="UniProtKB-SubCell"/>
</dbReference>
<evidence type="ECO:0000259" key="23">
    <source>
        <dbReference type="PROSITE" id="PS50003"/>
    </source>
</evidence>
<reference evidence="27" key="1">
    <citation type="submission" date="2025-08" db="UniProtKB">
        <authorList>
            <consortium name="Ensembl"/>
        </authorList>
    </citation>
    <scope>IDENTIFICATION</scope>
</reference>
<evidence type="ECO:0000256" key="16">
    <source>
        <dbReference type="ARBA" id="ARBA00023098"/>
    </source>
</evidence>
<comment type="subcellular location">
    <subcellularLocation>
        <location evidence="1">Cell membrane</location>
    </subcellularLocation>
    <subcellularLocation>
        <location evidence="2">Cytoplasm</location>
    </subcellularLocation>
</comment>
<dbReference type="Pfam" id="PF00130">
    <property type="entry name" value="C1_1"/>
    <property type="match status" value="2"/>
</dbReference>
<dbReference type="OMA" id="SKAPCEK"/>
<dbReference type="FunFam" id="2.30.29.30:FF:000060">
    <property type="entry name" value="Diacylglycerol kinase"/>
    <property type="match status" value="1"/>
</dbReference>
<dbReference type="FunFam" id="2.60.200.40:FF:000001">
    <property type="entry name" value="Diacylglycerol kinase"/>
    <property type="match status" value="1"/>
</dbReference>
<dbReference type="Pfam" id="PF07647">
    <property type="entry name" value="SAM_2"/>
    <property type="match status" value="1"/>
</dbReference>
<evidence type="ECO:0000256" key="8">
    <source>
        <dbReference type="ARBA" id="ARBA00022679"/>
    </source>
</evidence>
<feature type="domain" description="DAGKc" evidence="26">
    <location>
        <begin position="322"/>
        <end position="457"/>
    </location>
</feature>
<evidence type="ECO:0000256" key="17">
    <source>
        <dbReference type="ARBA" id="ARBA00023136"/>
    </source>
</evidence>
<comment type="pathway">
    <text evidence="20">Glycerolipid metabolism.</text>
</comment>
<evidence type="ECO:0000259" key="26">
    <source>
        <dbReference type="PROSITE" id="PS50146"/>
    </source>
</evidence>
<evidence type="ECO:0000256" key="5">
    <source>
        <dbReference type="ARBA" id="ARBA00022475"/>
    </source>
</evidence>
<dbReference type="GeneTree" id="ENSGT00940000159041"/>
<evidence type="ECO:0000313" key="27">
    <source>
        <dbReference type="Ensembl" id="ENSCVAP00000014403.1"/>
    </source>
</evidence>
<evidence type="ECO:0000256" key="6">
    <source>
        <dbReference type="ARBA" id="ARBA00022490"/>
    </source>
</evidence>
<keyword evidence="5" id="KW-1003">Cell membrane</keyword>
<dbReference type="CDD" id="cd20847">
    <property type="entry name" value="C1_DGKdelta_rpt1"/>
    <property type="match status" value="1"/>
</dbReference>
<evidence type="ECO:0000256" key="2">
    <source>
        <dbReference type="ARBA" id="ARBA00004496"/>
    </source>
</evidence>
<dbReference type="CDD" id="cd13274">
    <property type="entry name" value="PH_DGK_type2"/>
    <property type="match status" value="1"/>
</dbReference>
<dbReference type="SUPFAM" id="SSF57889">
    <property type="entry name" value="Cysteine-rich domain"/>
    <property type="match status" value="2"/>
</dbReference>
<dbReference type="PROSITE" id="PS50081">
    <property type="entry name" value="ZF_DAG_PE_2"/>
    <property type="match status" value="2"/>
</dbReference>
<keyword evidence="9" id="KW-0479">Metal-binding</keyword>
<dbReference type="InterPro" id="IPR002219">
    <property type="entry name" value="PKC_DAG/PE"/>
</dbReference>
<feature type="region of interest" description="Disordered" evidence="22">
    <location>
        <begin position="590"/>
        <end position="609"/>
    </location>
</feature>
<dbReference type="GO" id="GO:0004143">
    <property type="term" value="F:ATP-dependent diacylglycerol kinase activity"/>
    <property type="evidence" value="ECO:0007669"/>
    <property type="project" value="UniProtKB-EC"/>
</dbReference>
<dbReference type="SUPFAM" id="SSF111331">
    <property type="entry name" value="NAD kinase/diacylglycerol kinase-like"/>
    <property type="match status" value="1"/>
</dbReference>
<dbReference type="PROSITE" id="PS00479">
    <property type="entry name" value="ZF_DAG_PE_1"/>
    <property type="match status" value="1"/>
</dbReference>
<dbReference type="PROSITE" id="PS50003">
    <property type="entry name" value="PH_DOMAIN"/>
    <property type="match status" value="1"/>
</dbReference>
<evidence type="ECO:0000256" key="12">
    <source>
        <dbReference type="ARBA" id="ARBA00022771"/>
    </source>
</evidence>
<dbReference type="GO" id="GO:0042803">
    <property type="term" value="F:protein homodimerization activity"/>
    <property type="evidence" value="ECO:0007669"/>
    <property type="project" value="InterPro"/>
</dbReference>
<dbReference type="GO" id="GO:0008270">
    <property type="term" value="F:zinc ion binding"/>
    <property type="evidence" value="ECO:0007669"/>
    <property type="project" value="UniProtKB-KW"/>
</dbReference>
<name>A0A3Q2D742_CYPVA</name>
<keyword evidence="12" id="KW-0863">Zinc-finger</keyword>
<dbReference type="CDD" id="cd09575">
    <property type="entry name" value="SAM_DGK-delta"/>
    <property type="match status" value="1"/>
</dbReference>
<dbReference type="PANTHER" id="PTHR11255">
    <property type="entry name" value="DIACYLGLYCEROL KINASE"/>
    <property type="match status" value="1"/>
</dbReference>
<evidence type="ECO:0000256" key="20">
    <source>
        <dbReference type="ARBA" id="ARBA00060536"/>
    </source>
</evidence>
<evidence type="ECO:0000256" key="15">
    <source>
        <dbReference type="ARBA" id="ARBA00022840"/>
    </source>
</evidence>
<dbReference type="FunFam" id="3.30.60.20:FF:000002">
    <property type="entry name" value="Diacylglycerol kinase"/>
    <property type="match status" value="1"/>
</dbReference>
<dbReference type="PROSITE" id="PS50146">
    <property type="entry name" value="DAGK"/>
    <property type="match status" value="1"/>
</dbReference>
<organism evidence="27 28">
    <name type="scientific">Cyprinodon variegatus</name>
    <name type="common">Sheepshead minnow</name>
    <dbReference type="NCBI Taxonomy" id="28743"/>
    <lineage>
        <taxon>Eukaryota</taxon>
        <taxon>Metazoa</taxon>
        <taxon>Chordata</taxon>
        <taxon>Craniata</taxon>
        <taxon>Vertebrata</taxon>
        <taxon>Euteleostomi</taxon>
        <taxon>Actinopterygii</taxon>
        <taxon>Neopterygii</taxon>
        <taxon>Teleostei</taxon>
        <taxon>Neoteleostei</taxon>
        <taxon>Acanthomorphata</taxon>
        <taxon>Ovalentaria</taxon>
        <taxon>Atherinomorphae</taxon>
        <taxon>Cyprinodontiformes</taxon>
        <taxon>Cyprinodontidae</taxon>
        <taxon>Cyprinodon</taxon>
    </lineage>
</organism>
<dbReference type="SMART" id="SM00454">
    <property type="entry name" value="SAM"/>
    <property type="match status" value="1"/>
</dbReference>
<comment type="catalytic activity">
    <reaction evidence="18">
        <text>1,2-di-(9Z-octadecenoyl)-sn-glycerol + ATP = 1,2-di-(9Z-octadecenoyl)-sn-glycero-3-phosphate + ADP + H(+)</text>
        <dbReference type="Rhea" id="RHEA:40327"/>
        <dbReference type="ChEBI" id="CHEBI:15378"/>
        <dbReference type="ChEBI" id="CHEBI:30616"/>
        <dbReference type="ChEBI" id="CHEBI:52333"/>
        <dbReference type="ChEBI" id="CHEBI:74546"/>
        <dbReference type="ChEBI" id="CHEBI:456216"/>
    </reaction>
    <physiologicalReaction direction="left-to-right" evidence="18">
        <dbReference type="Rhea" id="RHEA:40328"/>
    </physiologicalReaction>
</comment>
<keyword evidence="17" id="KW-0472">Membrane</keyword>
<evidence type="ECO:0000256" key="7">
    <source>
        <dbReference type="ARBA" id="ARBA00022553"/>
    </source>
</evidence>
<dbReference type="Gene3D" id="3.30.60.20">
    <property type="match status" value="2"/>
</dbReference>
<evidence type="ECO:0000256" key="13">
    <source>
        <dbReference type="ARBA" id="ARBA00022777"/>
    </source>
</evidence>
<dbReference type="InterPro" id="IPR013761">
    <property type="entry name" value="SAM/pointed_sf"/>
</dbReference>
<dbReference type="Pfam" id="PF00781">
    <property type="entry name" value="DAGK_cat"/>
    <property type="match status" value="1"/>
</dbReference>
<dbReference type="CDD" id="cd20894">
    <property type="entry name" value="C1_DGKeta_rpt2"/>
    <property type="match status" value="1"/>
</dbReference>
<dbReference type="InterPro" id="IPR016064">
    <property type="entry name" value="NAD/diacylglycerol_kinase_sf"/>
</dbReference>
<dbReference type="SMART" id="SM00233">
    <property type="entry name" value="PH"/>
    <property type="match status" value="1"/>
</dbReference>
<dbReference type="InterPro" id="IPR047480">
    <property type="entry name" value="C1_DGKeta_rpt2"/>
</dbReference>
<dbReference type="GO" id="GO:0005524">
    <property type="term" value="F:ATP binding"/>
    <property type="evidence" value="ECO:0007669"/>
    <property type="project" value="UniProtKB-KW"/>
</dbReference>
<dbReference type="InterPro" id="IPR047478">
    <property type="entry name" value="C1_DGKdelta_rpt1"/>
</dbReference>
<dbReference type="Gene3D" id="2.30.29.30">
    <property type="entry name" value="Pleckstrin-homology domain (PH domain)/Phosphotyrosine-binding domain (PTB)"/>
    <property type="match status" value="1"/>
</dbReference>
<sequence>TCAHQGPDNDRMAEAGGPESTAARCPDESSDSEPEQEPGSPQKLIRKVSTSGQIRSKTVLKEGTLMKQTSSFQRWKRRYFKLRGRTLYYAQTSKSIIFDEVDLTDASVAESSTKNVNNSFTVITPCRRLILCADNRKEMEEWMAALRSVQNRQNYESTQYSMDHFSGMHNWYACSHARPTYCNVCREALSGVTSHGLSCEVCKFKAHKRCAVRATNNCKWTTLASIGKDIIEDEDGVSMPHQWLEGNLPVSAKCSVCDKTCGSVLRLQDWRCLWCKAMVHSGCKEQLSSKCPLGQCKVSVIPPTALNSIDSDGFWKASCPPSCTSPLLVFVNSKSGDNQGVKFLRRFKQLLNPAQVFDLMNGGPHLGLRLFQKFDTFRILVCGGDGSVGWVLSEIDALTLHKQCQLGVLPLGTGNDLARVLGWGSACDDDTQLPQILEKLERASTKMLDRWSIMVYETKFPRQHSASTVTEDCSDDSEQILTYEDSVAAHLTKILTSDQHSVVISSAKVLCETVKDFVARVGKAYEKNTENSEESEAMAKKCGVLKEKLDSLLKTLNEESQASSLLPPAPPPTIAEEQEELEVAGLPPPLHPAPPSHPTCSPRTTPPPSTAAAIFKPREQLMLRANSLKKAIRQIIEMRKSVTRIRRPCSRPLVPSCVAAAEVRGGSSGQVRLGLDTAAHLFLSPFTVSKTPCEKLIQKAILPLGSSASLPAHTGCRDNMPMLNTKILYPAFRAVCVSGSLTSSSVISRLLVNADPFSCDADNMDCYTEKCVMNNYFGIGLDAKITLDFNNKRDEHPEKCRSRTKNLMWYGVLGTKELLHRTYKNLEQRVLLECDGRSIPLPSLQGIAVLNIPSYAGGTNFWGGTKEDDTFTAPSFDDKILEVVAVFGSMQMAVSRVINLQHHRIAQCRTVKITILGDEGVPVQVDGEAWIQPPGYIKIIHKNRTQTLTRDRVSPSAGFCSGPGSAVVNSLSLTEMTVVLSVCVQQLDPPQQDQLNAALGSVAQELRRLSDVPWLCPVIDPLKVSLLLSHCLGLLFLSEPLPVGVSVHQWGTEEVGAWLDFLCLSEYKDIFTGHDVRGAELIHLERRDLKDLGVTKVGHMKRILQGIKELTRNSSASEA</sequence>
<dbReference type="SMART" id="SM00045">
    <property type="entry name" value="DAGKa"/>
    <property type="match status" value="1"/>
</dbReference>
<evidence type="ECO:0000256" key="10">
    <source>
        <dbReference type="ARBA" id="ARBA00022737"/>
    </source>
</evidence>
<comment type="similarity">
    <text evidence="4 21">Belongs to the eukaryotic diacylglycerol kinase family.</text>
</comment>
<evidence type="ECO:0000256" key="11">
    <source>
        <dbReference type="ARBA" id="ARBA00022741"/>
    </source>
</evidence>
<dbReference type="SMART" id="SM00109">
    <property type="entry name" value="C1"/>
    <property type="match status" value="2"/>
</dbReference>
<feature type="domain" description="PH" evidence="23">
    <location>
        <begin position="58"/>
        <end position="151"/>
    </location>
</feature>
<keyword evidence="13 21" id="KW-0418">Kinase</keyword>
<keyword evidence="15 21" id="KW-0067">ATP-binding</keyword>
<comment type="pathway">
    <text evidence="3">Lipid metabolism; glycerolipid metabolism.</text>
</comment>
<evidence type="ECO:0000256" key="3">
    <source>
        <dbReference type="ARBA" id="ARBA00005175"/>
    </source>
</evidence>
<dbReference type="InterPro" id="IPR000756">
    <property type="entry name" value="Diacylglycerol_kin_accessory"/>
</dbReference>
<keyword evidence="7" id="KW-0597">Phosphoprotein</keyword>
<evidence type="ECO:0000256" key="4">
    <source>
        <dbReference type="ARBA" id="ARBA00009280"/>
    </source>
</evidence>
<dbReference type="SMART" id="SM00046">
    <property type="entry name" value="DAGKc"/>
    <property type="match status" value="1"/>
</dbReference>
<dbReference type="InterPro" id="IPR011993">
    <property type="entry name" value="PH-like_dom_sf"/>
</dbReference>
<evidence type="ECO:0000259" key="25">
    <source>
        <dbReference type="PROSITE" id="PS50105"/>
    </source>
</evidence>
<evidence type="ECO:0000256" key="14">
    <source>
        <dbReference type="ARBA" id="ARBA00022833"/>
    </source>
</evidence>
<dbReference type="Pfam" id="PF00169">
    <property type="entry name" value="PH"/>
    <property type="match status" value="1"/>
</dbReference>
<dbReference type="GO" id="GO:0046982">
    <property type="term" value="F:protein heterodimerization activity"/>
    <property type="evidence" value="ECO:0007669"/>
    <property type="project" value="InterPro"/>
</dbReference>
<reference evidence="27" key="2">
    <citation type="submission" date="2025-09" db="UniProtKB">
        <authorList>
            <consortium name="Ensembl"/>
        </authorList>
    </citation>
    <scope>IDENTIFICATION</scope>
</reference>
<dbReference type="UniPathway" id="UPA00230"/>
<protein>
    <recommendedName>
        <fullName evidence="21">Diacylglycerol kinase</fullName>
        <shortName evidence="21">DAG kinase</shortName>
        <ecNumber evidence="21">2.7.1.107</ecNumber>
    </recommendedName>
</protein>
<accession>A0A3Q2D742</accession>
<keyword evidence="28" id="KW-1185">Reference proteome</keyword>
<dbReference type="FunFam" id="3.40.50.10330:FF:000001">
    <property type="entry name" value="Diacylglycerol kinase"/>
    <property type="match status" value="1"/>
</dbReference>
<keyword evidence="14" id="KW-0862">Zinc</keyword>
<dbReference type="GO" id="GO:0005886">
    <property type="term" value="C:plasma membrane"/>
    <property type="evidence" value="ECO:0007669"/>
    <property type="project" value="UniProtKB-SubCell"/>
</dbReference>
<feature type="domain" description="Phorbol-ester/DAG-type" evidence="24">
    <location>
        <begin position="168"/>
        <end position="218"/>
    </location>
</feature>
<dbReference type="InterPro" id="IPR001849">
    <property type="entry name" value="PH_domain"/>
</dbReference>
<dbReference type="Proteomes" id="UP000265020">
    <property type="component" value="Unassembled WGS sequence"/>
</dbReference>
<dbReference type="SUPFAM" id="SSF50729">
    <property type="entry name" value="PH domain-like"/>
    <property type="match status" value="1"/>
</dbReference>
<evidence type="ECO:0000256" key="22">
    <source>
        <dbReference type="SAM" id="MobiDB-lite"/>
    </source>
</evidence>
<dbReference type="InterPro" id="IPR017438">
    <property type="entry name" value="ATP-NAD_kinase_N"/>
</dbReference>
<evidence type="ECO:0000256" key="21">
    <source>
        <dbReference type="RuleBase" id="RU361128"/>
    </source>
</evidence>
<dbReference type="FunFam" id="3.30.60.20:FF:000029">
    <property type="entry name" value="Diacylglycerol kinase"/>
    <property type="match status" value="1"/>
</dbReference>
<keyword evidence="8 21" id="KW-0808">Transferase</keyword>
<evidence type="ECO:0000256" key="1">
    <source>
        <dbReference type="ARBA" id="ARBA00004236"/>
    </source>
</evidence>
<dbReference type="AlphaFoldDB" id="A0A3Q2D742"/>
<proteinExistence type="inferred from homology"/>
<dbReference type="InterPro" id="IPR037606">
    <property type="entry name" value="DGK-delta_SAM"/>
</dbReference>
<feature type="region of interest" description="Disordered" evidence="22">
    <location>
        <begin position="1"/>
        <end position="51"/>
    </location>
</feature>
<dbReference type="SUPFAM" id="SSF47769">
    <property type="entry name" value="SAM/Pointed domain"/>
    <property type="match status" value="1"/>
</dbReference>
<keyword evidence="6" id="KW-0963">Cytoplasm</keyword>
<dbReference type="PANTHER" id="PTHR11255:SF30">
    <property type="entry name" value="DIACYLGLYCEROL KINASE DELTA"/>
    <property type="match status" value="1"/>
</dbReference>
<keyword evidence="16" id="KW-0443">Lipid metabolism</keyword>
<keyword evidence="10" id="KW-0677">Repeat</keyword>
<dbReference type="Pfam" id="PF00609">
    <property type="entry name" value="DAGK_acc"/>
    <property type="match status" value="1"/>
</dbReference>
<evidence type="ECO:0000313" key="28">
    <source>
        <dbReference type="Proteomes" id="UP000265020"/>
    </source>
</evidence>
<dbReference type="GO" id="GO:0046486">
    <property type="term" value="P:glycerolipid metabolic process"/>
    <property type="evidence" value="ECO:0007669"/>
    <property type="project" value="UniProtKB-UniPathway"/>
</dbReference>
<dbReference type="Gene3D" id="3.40.50.10330">
    <property type="entry name" value="Probable inorganic polyphosphate/atp-NAD kinase, domain 1"/>
    <property type="match status" value="1"/>
</dbReference>
<dbReference type="InterPro" id="IPR037607">
    <property type="entry name" value="DGK"/>
</dbReference>
<evidence type="ECO:0000256" key="9">
    <source>
        <dbReference type="ARBA" id="ARBA00022723"/>
    </source>
</evidence>
<comment type="catalytic activity">
    <reaction evidence="19">
        <text>a 1,2-diacyl-sn-glycerol + ATP = a 1,2-diacyl-sn-glycero-3-phosphate + ADP + H(+)</text>
        <dbReference type="Rhea" id="RHEA:10272"/>
        <dbReference type="ChEBI" id="CHEBI:15378"/>
        <dbReference type="ChEBI" id="CHEBI:17815"/>
        <dbReference type="ChEBI" id="CHEBI:30616"/>
        <dbReference type="ChEBI" id="CHEBI:58608"/>
        <dbReference type="ChEBI" id="CHEBI:456216"/>
        <dbReference type="EC" id="2.7.1.107"/>
    </reaction>
    <physiologicalReaction direction="left-to-right" evidence="19">
        <dbReference type="Rhea" id="RHEA:10273"/>
    </physiologicalReaction>
</comment>
<evidence type="ECO:0000259" key="24">
    <source>
        <dbReference type="PROSITE" id="PS50081"/>
    </source>
</evidence>
<dbReference type="PROSITE" id="PS50105">
    <property type="entry name" value="SAM_DOMAIN"/>
    <property type="match status" value="1"/>
</dbReference>
<evidence type="ECO:0000256" key="18">
    <source>
        <dbReference type="ARBA" id="ARBA00023371"/>
    </source>
</evidence>
<dbReference type="Ensembl" id="ENSCVAT00000022228.1">
    <property type="protein sequence ID" value="ENSCVAP00000014403.1"/>
    <property type="gene ID" value="ENSCVAG00000017130.1"/>
</dbReference>
<feature type="domain" description="Phorbol-ester/DAG-type" evidence="24">
    <location>
        <begin position="240"/>
        <end position="291"/>
    </location>
</feature>
<dbReference type="Gene3D" id="1.10.150.50">
    <property type="entry name" value="Transcription Factor, Ets-1"/>
    <property type="match status" value="1"/>
</dbReference>
<dbReference type="EC" id="2.7.1.107" evidence="21"/>
<dbReference type="GO" id="GO:0007200">
    <property type="term" value="P:phospholipase C-activating G protein-coupled receptor signaling pathway"/>
    <property type="evidence" value="ECO:0007669"/>
    <property type="project" value="InterPro"/>
</dbReference>
<evidence type="ECO:0000256" key="19">
    <source>
        <dbReference type="ARBA" id="ARBA00023411"/>
    </source>
</evidence>
<feature type="domain" description="SAM" evidence="25">
    <location>
        <begin position="1050"/>
        <end position="1113"/>
    </location>
</feature>
<keyword evidence="11 21" id="KW-0547">Nucleotide-binding</keyword>
<dbReference type="InterPro" id="IPR046349">
    <property type="entry name" value="C1-like_sf"/>
</dbReference>
<dbReference type="STRING" id="28743.ENSCVAP00000014403"/>
<dbReference type="Gene3D" id="2.60.200.40">
    <property type="match status" value="1"/>
</dbReference>
<dbReference type="InterPro" id="IPR001660">
    <property type="entry name" value="SAM"/>
</dbReference>